<dbReference type="Pfam" id="PF20037">
    <property type="entry name" value="DUF6440"/>
    <property type="match status" value="1"/>
</dbReference>
<evidence type="ECO:0000313" key="2">
    <source>
        <dbReference type="EMBL" id="MBC5676041.1"/>
    </source>
</evidence>
<dbReference type="Proteomes" id="UP000654573">
    <property type="component" value="Unassembled WGS sequence"/>
</dbReference>
<proteinExistence type="predicted"/>
<protein>
    <recommendedName>
        <fullName evidence="1">DUF6440 domain-containing protein</fullName>
    </recommendedName>
</protein>
<sequence length="58" mass="6565">MNKRFEFTEKEGVSEGAKIVVDKETGVQYLLAHWTNVEGLTVLVDKDGKPLLDPRYAK</sequence>
<feature type="domain" description="DUF6440" evidence="1">
    <location>
        <begin position="4"/>
        <end position="53"/>
    </location>
</feature>
<evidence type="ECO:0000259" key="1">
    <source>
        <dbReference type="Pfam" id="PF20037"/>
    </source>
</evidence>
<organism evidence="2 3">
    <name type="scientific">Blautia celeris</name>
    <dbReference type="NCBI Taxonomy" id="2763026"/>
    <lineage>
        <taxon>Bacteria</taxon>
        <taxon>Bacillati</taxon>
        <taxon>Bacillota</taxon>
        <taxon>Clostridia</taxon>
        <taxon>Lachnospirales</taxon>
        <taxon>Lachnospiraceae</taxon>
        <taxon>Blautia</taxon>
    </lineage>
</organism>
<keyword evidence="3" id="KW-1185">Reference proteome</keyword>
<evidence type="ECO:0000313" key="3">
    <source>
        <dbReference type="Proteomes" id="UP000654573"/>
    </source>
</evidence>
<name>A0ABR7FNN3_9FIRM</name>
<reference evidence="2 3" key="1">
    <citation type="submission" date="2020-08" db="EMBL/GenBank/DDBJ databases">
        <title>Genome public.</title>
        <authorList>
            <person name="Liu C."/>
            <person name="Sun Q."/>
        </authorList>
    </citation>
    <scope>NUCLEOTIDE SEQUENCE [LARGE SCALE GENOMIC DNA]</scope>
    <source>
        <strain evidence="2 3">NSJ-34</strain>
    </source>
</reference>
<dbReference type="EMBL" id="JACOOU010000033">
    <property type="protein sequence ID" value="MBC5676041.1"/>
    <property type="molecule type" value="Genomic_DNA"/>
</dbReference>
<accession>A0ABR7FNN3</accession>
<gene>
    <name evidence="2" type="ORF">H8S76_27970</name>
</gene>
<dbReference type="RefSeq" id="WP_186971213.1">
    <property type="nucleotide sequence ID" value="NZ_JACOOU010000033.1"/>
</dbReference>
<dbReference type="InterPro" id="IPR045515">
    <property type="entry name" value="DUF6440"/>
</dbReference>
<comment type="caution">
    <text evidence="2">The sequence shown here is derived from an EMBL/GenBank/DDBJ whole genome shotgun (WGS) entry which is preliminary data.</text>
</comment>